<sequence>MSNSTNRRGEPPHIAILQSGLGQSNPFFRLAAMLASHNCTVTFIMITTQPTVSAAESTHISSFFSSHPEINRIDFDIPAFNTSSSTTNDPFIVHFEAINHSIHLLVPVLSSLPRPPSAIFSDFVVAAGLSQIIADLDIPHYIVSTTSARFFSTVAYLPVLISETPSKFGDNSADVEIPGLDPLLVSSIPPTWLDDSPWNYLLRVYLIPNAQSLPKVKGVLINTFNWFEAETIVALNKGMVLSNLPTVFPIGPLNPHELKKCLKIPWLDLQCAESVVYVNCGSREPMPTDQLIELGNALEISGCTFLWILKGNKMQKVGNDEELRELLGDTFIERTKNKGRILKGWVNQEEILAHPAIGGFVSQCEWDSVMEAARQGVPMLAWPQHGDQKMNAEVMEKAGLGVWAKDWGWDGERLVKGEEIKEMVKQVMEDVNLRGKAMKIREEARKAWEVGGSSEKELMGLIEMLIQKEGN</sequence>
<dbReference type="GO" id="GO:0016138">
    <property type="term" value="P:glycoside biosynthetic process"/>
    <property type="evidence" value="ECO:0007669"/>
    <property type="project" value="UniProtKB-ARBA"/>
</dbReference>
<dbReference type="AlphaFoldDB" id="A0ABC8S894"/>
<accession>A0ABC8S894</accession>
<name>A0ABC8S894_9AQUA</name>
<dbReference type="FunFam" id="3.40.50.2000:FF:000060">
    <property type="entry name" value="Glycosyltransferase"/>
    <property type="match status" value="1"/>
</dbReference>
<keyword evidence="2" id="KW-0328">Glycosyltransferase</keyword>
<gene>
    <name evidence="4" type="ORF">ILEXP_LOCUS19585</name>
</gene>
<dbReference type="InterPro" id="IPR050481">
    <property type="entry name" value="UDP-glycosyltransf_plant"/>
</dbReference>
<keyword evidence="5" id="KW-1185">Reference proteome</keyword>
<dbReference type="EMBL" id="CAUOFW020002136">
    <property type="protein sequence ID" value="CAK9151419.1"/>
    <property type="molecule type" value="Genomic_DNA"/>
</dbReference>
<dbReference type="Gene3D" id="3.40.50.2000">
    <property type="entry name" value="Glycogen Phosphorylase B"/>
    <property type="match status" value="2"/>
</dbReference>
<dbReference type="InterPro" id="IPR002213">
    <property type="entry name" value="UDP_glucos_trans"/>
</dbReference>
<evidence type="ECO:0000256" key="1">
    <source>
        <dbReference type="ARBA" id="ARBA00009995"/>
    </source>
</evidence>
<dbReference type="SUPFAM" id="SSF53756">
    <property type="entry name" value="UDP-Glycosyltransferase/glycogen phosphorylase"/>
    <property type="match status" value="1"/>
</dbReference>
<dbReference type="GO" id="GO:0035251">
    <property type="term" value="F:UDP-glucosyltransferase activity"/>
    <property type="evidence" value="ECO:0007669"/>
    <property type="project" value="UniProtKB-ARBA"/>
</dbReference>
<protein>
    <recommendedName>
        <fullName evidence="6">UDP-glycosyltransferase</fullName>
    </recommendedName>
</protein>
<evidence type="ECO:0000256" key="2">
    <source>
        <dbReference type="ARBA" id="ARBA00022676"/>
    </source>
</evidence>
<evidence type="ECO:0000313" key="5">
    <source>
        <dbReference type="Proteomes" id="UP001642360"/>
    </source>
</evidence>
<comment type="caution">
    <text evidence="4">The sequence shown here is derived from an EMBL/GenBank/DDBJ whole genome shotgun (WGS) entry which is preliminary data.</text>
</comment>
<organism evidence="4 5">
    <name type="scientific">Ilex paraguariensis</name>
    <name type="common">yerba mate</name>
    <dbReference type="NCBI Taxonomy" id="185542"/>
    <lineage>
        <taxon>Eukaryota</taxon>
        <taxon>Viridiplantae</taxon>
        <taxon>Streptophyta</taxon>
        <taxon>Embryophyta</taxon>
        <taxon>Tracheophyta</taxon>
        <taxon>Spermatophyta</taxon>
        <taxon>Magnoliopsida</taxon>
        <taxon>eudicotyledons</taxon>
        <taxon>Gunneridae</taxon>
        <taxon>Pentapetalae</taxon>
        <taxon>asterids</taxon>
        <taxon>campanulids</taxon>
        <taxon>Aquifoliales</taxon>
        <taxon>Aquifoliaceae</taxon>
        <taxon>Ilex</taxon>
    </lineage>
</organism>
<dbReference type="Proteomes" id="UP001642360">
    <property type="component" value="Unassembled WGS sequence"/>
</dbReference>
<comment type="similarity">
    <text evidence="1">Belongs to the UDP-glycosyltransferase family.</text>
</comment>
<reference evidence="4 5" key="1">
    <citation type="submission" date="2024-02" db="EMBL/GenBank/DDBJ databases">
        <authorList>
            <person name="Vignale AGUSTIN F."/>
            <person name="Sosa J E."/>
            <person name="Modenutti C."/>
        </authorList>
    </citation>
    <scope>NUCLEOTIDE SEQUENCE [LARGE SCALE GENOMIC DNA]</scope>
</reference>
<dbReference type="CDD" id="cd03784">
    <property type="entry name" value="GT1_Gtf-like"/>
    <property type="match status" value="1"/>
</dbReference>
<dbReference type="PANTHER" id="PTHR48048">
    <property type="entry name" value="GLYCOSYLTRANSFERASE"/>
    <property type="match status" value="1"/>
</dbReference>
<keyword evidence="3" id="KW-0808">Transferase</keyword>
<evidence type="ECO:0008006" key="6">
    <source>
        <dbReference type="Google" id="ProtNLM"/>
    </source>
</evidence>
<evidence type="ECO:0000313" key="4">
    <source>
        <dbReference type="EMBL" id="CAK9151419.1"/>
    </source>
</evidence>
<dbReference type="PANTHER" id="PTHR48048:SF76">
    <property type="entry name" value="UDP-GLYCOSYLTRANSFERASE 708D1-LIKE"/>
    <property type="match status" value="1"/>
</dbReference>
<proteinExistence type="inferred from homology"/>
<evidence type="ECO:0000256" key="3">
    <source>
        <dbReference type="ARBA" id="ARBA00022679"/>
    </source>
</evidence>
<dbReference type="Pfam" id="PF00201">
    <property type="entry name" value="UDPGT"/>
    <property type="match status" value="1"/>
</dbReference>